<evidence type="ECO:0000313" key="17">
    <source>
        <dbReference type="Proteomes" id="UP000237749"/>
    </source>
</evidence>
<evidence type="ECO:0000256" key="9">
    <source>
        <dbReference type="ARBA" id="ARBA00022989"/>
    </source>
</evidence>
<dbReference type="RefSeq" id="WP_104437699.1">
    <property type="nucleotide sequence ID" value="NZ_PTJA01000008.1"/>
</dbReference>
<dbReference type="Pfam" id="PF00358">
    <property type="entry name" value="PTS_EIIA_1"/>
    <property type="match status" value="1"/>
</dbReference>
<dbReference type="PANTHER" id="PTHR30175">
    <property type="entry name" value="PHOSPHOTRANSFERASE SYSTEM TRANSPORT PROTEIN"/>
    <property type="match status" value="1"/>
</dbReference>
<evidence type="ECO:0000256" key="7">
    <source>
        <dbReference type="ARBA" id="ARBA00022692"/>
    </source>
</evidence>
<dbReference type="Proteomes" id="UP000237749">
    <property type="component" value="Unassembled WGS sequence"/>
</dbReference>
<feature type="transmembrane region" description="Helical" evidence="12">
    <location>
        <begin position="279"/>
        <end position="302"/>
    </location>
</feature>
<dbReference type="PROSITE" id="PS51093">
    <property type="entry name" value="PTS_EIIA_TYPE_1"/>
    <property type="match status" value="1"/>
</dbReference>
<feature type="domain" description="PTS EIIB type-1" evidence="14">
    <location>
        <begin position="4"/>
        <end position="86"/>
    </location>
</feature>
<keyword evidence="4" id="KW-0762">Sugar transport</keyword>
<evidence type="ECO:0000256" key="11">
    <source>
        <dbReference type="PROSITE-ProRule" id="PRU00421"/>
    </source>
</evidence>
<dbReference type="InterPro" id="IPR050558">
    <property type="entry name" value="PTS_Sugar-Specific_Components"/>
</dbReference>
<evidence type="ECO:0000256" key="6">
    <source>
        <dbReference type="ARBA" id="ARBA00022683"/>
    </source>
</evidence>
<evidence type="ECO:0000259" key="13">
    <source>
        <dbReference type="PROSITE" id="PS51093"/>
    </source>
</evidence>
<proteinExistence type="predicted"/>
<comment type="caution">
    <text evidence="16">The sequence shown here is derived from an EMBL/GenBank/DDBJ whole genome shotgun (WGS) entry which is preliminary data.</text>
</comment>
<dbReference type="InterPro" id="IPR018113">
    <property type="entry name" value="PTrfase_EIIB_Cys"/>
</dbReference>
<dbReference type="GO" id="GO:0008982">
    <property type="term" value="F:protein-N(PI)-phosphohistidine-sugar phosphotransferase activity"/>
    <property type="evidence" value="ECO:0007669"/>
    <property type="project" value="InterPro"/>
</dbReference>
<dbReference type="PANTHER" id="PTHR30175:SF1">
    <property type="entry name" value="PTS SYSTEM ARBUTIN-, CELLOBIOSE-, AND SALICIN-SPECIFIC EIIBC COMPONENT-RELATED"/>
    <property type="match status" value="1"/>
</dbReference>
<dbReference type="Gene3D" id="3.30.1360.60">
    <property type="entry name" value="Glucose permease domain IIB"/>
    <property type="match status" value="1"/>
</dbReference>
<dbReference type="InterPro" id="IPR001127">
    <property type="entry name" value="PTS_EIIA_1_perm"/>
</dbReference>
<reference evidence="16 17" key="1">
    <citation type="submission" date="2018-02" db="EMBL/GenBank/DDBJ databases">
        <title>Genomic Encyclopedia of Archaeal and Bacterial Type Strains, Phase II (KMG-II): from individual species to whole genera.</title>
        <authorList>
            <person name="Goeker M."/>
        </authorList>
    </citation>
    <scope>NUCLEOTIDE SEQUENCE [LARGE SCALE GENOMIC DNA]</scope>
    <source>
        <strain evidence="16 17">DSM 3808</strain>
    </source>
</reference>
<keyword evidence="9 12" id="KW-1133">Transmembrane helix</keyword>
<keyword evidence="3" id="KW-1003">Cell membrane</keyword>
<feature type="transmembrane region" description="Helical" evidence="12">
    <location>
        <begin position="242"/>
        <end position="267"/>
    </location>
</feature>
<evidence type="ECO:0000256" key="8">
    <source>
        <dbReference type="ARBA" id="ARBA00022777"/>
    </source>
</evidence>
<dbReference type="GO" id="GO:0005886">
    <property type="term" value="C:plasma membrane"/>
    <property type="evidence" value="ECO:0007669"/>
    <property type="project" value="UniProtKB-SubCell"/>
</dbReference>
<dbReference type="OrthoDB" id="92465at2"/>
<dbReference type="InterPro" id="IPR011055">
    <property type="entry name" value="Dup_hybrid_motif"/>
</dbReference>
<dbReference type="SUPFAM" id="SSF51261">
    <property type="entry name" value="Duplicated hybrid motif"/>
    <property type="match status" value="1"/>
</dbReference>
<dbReference type="SUPFAM" id="SSF55604">
    <property type="entry name" value="Glucose permease domain IIB"/>
    <property type="match status" value="1"/>
</dbReference>
<evidence type="ECO:0000259" key="14">
    <source>
        <dbReference type="PROSITE" id="PS51098"/>
    </source>
</evidence>
<dbReference type="GO" id="GO:0015771">
    <property type="term" value="P:trehalose transport"/>
    <property type="evidence" value="ECO:0007669"/>
    <property type="project" value="TreeGrafter"/>
</dbReference>
<evidence type="ECO:0000256" key="5">
    <source>
        <dbReference type="ARBA" id="ARBA00022679"/>
    </source>
</evidence>
<keyword evidence="8" id="KW-0418">Kinase</keyword>
<organism evidence="16 17">
    <name type="scientific">Lacrimispora xylanisolvens</name>
    <dbReference type="NCBI Taxonomy" id="384636"/>
    <lineage>
        <taxon>Bacteria</taxon>
        <taxon>Bacillati</taxon>
        <taxon>Bacillota</taxon>
        <taxon>Clostridia</taxon>
        <taxon>Lachnospirales</taxon>
        <taxon>Lachnospiraceae</taxon>
        <taxon>Lacrimispora</taxon>
    </lineage>
</organism>
<dbReference type="InterPro" id="IPR013013">
    <property type="entry name" value="PTS_EIIC_1"/>
</dbReference>
<dbReference type="Pfam" id="PF00367">
    <property type="entry name" value="PTS_EIIB"/>
    <property type="match status" value="1"/>
</dbReference>
<dbReference type="FunFam" id="2.70.70.10:FF:000001">
    <property type="entry name" value="PTS system glucose-specific IIA component"/>
    <property type="match status" value="1"/>
</dbReference>
<dbReference type="NCBIfam" id="TIGR01995">
    <property type="entry name" value="PTS-II-ABC-beta"/>
    <property type="match status" value="1"/>
</dbReference>
<dbReference type="PROSITE" id="PS51103">
    <property type="entry name" value="PTS_EIIC_TYPE_1"/>
    <property type="match status" value="1"/>
</dbReference>
<dbReference type="PROSITE" id="PS51098">
    <property type="entry name" value="PTS_EIIB_TYPE_1"/>
    <property type="match status" value="1"/>
</dbReference>
<keyword evidence="17" id="KW-1185">Reference proteome</keyword>
<dbReference type="InterPro" id="IPR003352">
    <property type="entry name" value="PTS_EIIC"/>
</dbReference>
<accession>A0A2S6HQA2</accession>
<feature type="transmembrane region" description="Helical" evidence="12">
    <location>
        <begin position="137"/>
        <end position="159"/>
    </location>
</feature>
<dbReference type="PROSITE" id="PS00371">
    <property type="entry name" value="PTS_EIIA_TYPE_1_HIS"/>
    <property type="match status" value="1"/>
</dbReference>
<dbReference type="FunFam" id="3.30.1360.60:FF:000001">
    <property type="entry name" value="PTS system glucose-specific IIBC component PtsG"/>
    <property type="match status" value="1"/>
</dbReference>
<keyword evidence="6" id="KW-0598">Phosphotransferase system</keyword>
<evidence type="ECO:0000256" key="2">
    <source>
        <dbReference type="ARBA" id="ARBA00022448"/>
    </source>
</evidence>
<evidence type="ECO:0000256" key="10">
    <source>
        <dbReference type="ARBA" id="ARBA00023136"/>
    </source>
</evidence>
<evidence type="ECO:0000256" key="1">
    <source>
        <dbReference type="ARBA" id="ARBA00004651"/>
    </source>
</evidence>
<dbReference type="CDD" id="cd00212">
    <property type="entry name" value="PTS_IIB_glc"/>
    <property type="match status" value="1"/>
</dbReference>
<comment type="subcellular location">
    <subcellularLocation>
        <location evidence="1">Cell membrane</location>
        <topology evidence="1">Multi-pass membrane protein</topology>
    </subcellularLocation>
</comment>
<keyword evidence="7 12" id="KW-0812">Transmembrane</keyword>
<keyword evidence="10 12" id="KW-0472">Membrane</keyword>
<dbReference type="GO" id="GO:0016301">
    <property type="term" value="F:kinase activity"/>
    <property type="evidence" value="ECO:0007669"/>
    <property type="project" value="UniProtKB-KW"/>
</dbReference>
<evidence type="ECO:0000313" key="16">
    <source>
        <dbReference type="EMBL" id="PPK79790.1"/>
    </source>
</evidence>
<dbReference type="Gene3D" id="2.70.70.10">
    <property type="entry name" value="Glucose Permease (Domain IIA)"/>
    <property type="match status" value="1"/>
</dbReference>
<protein>
    <submittedName>
        <fullName evidence="16">PTS system beta-glucoside-specific IIA component (Glc family) /PTS system beta-glucoside-specific IIB component (Glc family) /PTS system beta-glucoside-specific IIC component (Glc family)</fullName>
    </submittedName>
</protein>
<evidence type="ECO:0000256" key="4">
    <source>
        <dbReference type="ARBA" id="ARBA00022597"/>
    </source>
</evidence>
<feature type="domain" description="PTS EIIC type-1" evidence="15">
    <location>
        <begin position="100"/>
        <end position="456"/>
    </location>
</feature>
<dbReference type="Pfam" id="PF02378">
    <property type="entry name" value="PTS_EIIC"/>
    <property type="match status" value="1"/>
</dbReference>
<feature type="transmembrane region" description="Helical" evidence="12">
    <location>
        <begin position="203"/>
        <end position="222"/>
    </location>
</feature>
<evidence type="ECO:0000259" key="15">
    <source>
        <dbReference type="PROSITE" id="PS51103"/>
    </source>
</evidence>
<dbReference type="NCBIfam" id="TIGR00830">
    <property type="entry name" value="PTBA"/>
    <property type="match status" value="1"/>
</dbReference>
<name>A0A2S6HQA2_9FIRM</name>
<dbReference type="AlphaFoldDB" id="A0A2S6HQA2"/>
<keyword evidence="5" id="KW-0808">Transferase</keyword>
<evidence type="ECO:0000256" key="12">
    <source>
        <dbReference type="SAM" id="Phobius"/>
    </source>
</evidence>
<feature type="transmembrane region" description="Helical" evidence="12">
    <location>
        <begin position="101"/>
        <end position="131"/>
    </location>
</feature>
<feature type="domain" description="PTS EIIA type-1" evidence="13">
    <location>
        <begin position="489"/>
        <end position="593"/>
    </location>
</feature>
<feature type="transmembrane region" description="Helical" evidence="12">
    <location>
        <begin position="419"/>
        <end position="440"/>
    </location>
</feature>
<gene>
    <name evidence="16" type="ORF">BXY41_10815</name>
</gene>
<dbReference type="EMBL" id="PTJA01000008">
    <property type="protein sequence ID" value="PPK79790.1"/>
    <property type="molecule type" value="Genomic_DNA"/>
</dbReference>
<feature type="active site" description="Phosphocysteine intermediate; for EIIB activity" evidence="11">
    <location>
        <position position="26"/>
    </location>
</feature>
<dbReference type="GO" id="GO:0090589">
    <property type="term" value="F:protein-phosphocysteine-trehalose phosphotransferase system transporter activity"/>
    <property type="evidence" value="ECO:0007669"/>
    <property type="project" value="TreeGrafter"/>
</dbReference>
<dbReference type="InterPro" id="IPR001996">
    <property type="entry name" value="PTS_IIB_1"/>
</dbReference>
<dbReference type="InterPro" id="IPR011297">
    <property type="entry name" value="PTS_IIABC_b_glu"/>
</dbReference>
<dbReference type="PROSITE" id="PS01035">
    <property type="entry name" value="PTS_EIIB_TYPE_1_CYS"/>
    <property type="match status" value="1"/>
</dbReference>
<sequence length="618" mass="66744">MNHYELAKEILVLVGGSENIAQLNNCATRLRMNLKDESKIDLNKIKELKGVLGAAKKSGQYQIIIGTDVSNVCDEIRKMGQITESSESNQKNGKLDALMDIFASIFTPVIPAITAAGMIKAILVICVLFGMNKESQVYTIFNFIADAGFYFLPVMLAFSSAKKLGCNPYLAVMMGGILLHPSFTKMVSAGDPVFFLGLPVKLVNYGSSVIPIILAVWLMVYVERFADKISPKPVKFFMKPTLTILIVAPIVLIVLGPLGSYVGTVIATVTDFLNSRVSWLVPMLMGAFMPLLVLTGMHWSFLPILMTSYSTYGYEAVMGPGSLVSNICQGAAAFCVALKTKDRQFKQQASSAGITALMGITEPAMYGVTIKYRKVLLSVMLGGGAGGFYAGLMGVVRYTSGTPGLLSLPIFIGDNPMNVIHALISCLIGFCITFVLTWFYGFNEPETGGAVELDKSKDTDTGKQVPKSKKIIIYSPVNGRKVKLSKVNDETFAKEIAGKGMAVEPADGRITAPFDGEVVTVFRTKHVIGLRSSEGVELMIHIGIDTVELDGKYFTAHVEDGDMVKAGDLLMEFDKQAIEAAGYETVVPVIVTNTGSYLDIITSEEGAVESGQPLFTVL</sequence>
<dbReference type="InterPro" id="IPR036878">
    <property type="entry name" value="Glu_permease_IIB"/>
</dbReference>
<evidence type="ECO:0000256" key="3">
    <source>
        <dbReference type="ARBA" id="ARBA00022475"/>
    </source>
</evidence>
<keyword evidence="2" id="KW-0813">Transport</keyword>
<dbReference type="GO" id="GO:0009401">
    <property type="term" value="P:phosphoenolpyruvate-dependent sugar phosphotransferase system"/>
    <property type="evidence" value="ECO:0007669"/>
    <property type="project" value="UniProtKB-KW"/>
</dbReference>
<feature type="transmembrane region" description="Helical" evidence="12">
    <location>
        <begin position="375"/>
        <end position="399"/>
    </location>
</feature>